<dbReference type="SUPFAM" id="SSF52540">
    <property type="entry name" value="P-loop containing nucleoside triphosphate hydrolases"/>
    <property type="match status" value="1"/>
</dbReference>
<dbReference type="VEuPathDB" id="AmoebaDB:KM1_327280"/>
<evidence type="ECO:0000256" key="4">
    <source>
        <dbReference type="ARBA" id="ARBA00023288"/>
    </source>
</evidence>
<dbReference type="HOGENOM" id="CLU_041217_10_2_1"/>
<dbReference type="PROSITE" id="PS51420">
    <property type="entry name" value="RHO"/>
    <property type="match status" value="1"/>
</dbReference>
<dbReference type="AlphaFoldDB" id="O15786"/>
<comment type="similarity">
    <text evidence="1">Belongs to the small GTPase superfamily. Rho family.</text>
</comment>
<dbReference type="FunFam" id="3.40.50.300:FF:001560">
    <property type="entry name" value="Rab family GTPase"/>
    <property type="match status" value="1"/>
</dbReference>
<dbReference type="SMART" id="SM00176">
    <property type="entry name" value="RAN"/>
    <property type="match status" value="1"/>
</dbReference>
<dbReference type="PROSITE" id="PS51419">
    <property type="entry name" value="RAB"/>
    <property type="match status" value="1"/>
</dbReference>
<dbReference type="PANTHER" id="PTHR47977">
    <property type="entry name" value="RAS-RELATED PROTEIN RAB"/>
    <property type="match status" value="1"/>
</dbReference>
<evidence type="ECO:0000313" key="5">
    <source>
        <dbReference type="EMBL" id="AAB86482.1"/>
    </source>
</evidence>
<proteinExistence type="evidence at transcript level"/>
<keyword evidence="2" id="KW-0547">Nucleotide-binding</keyword>
<gene>
    <name evidence="5" type="primary">RabA</name>
</gene>
<dbReference type="VEuPathDB" id="AmoebaDB:EHI_168600"/>
<dbReference type="VEuPathDB" id="AmoebaDB:EHI7A_127550"/>
<name>O15786_ENTHI</name>
<dbReference type="GO" id="GO:0003924">
    <property type="term" value="F:GTPase activity"/>
    <property type="evidence" value="ECO:0007669"/>
    <property type="project" value="InterPro"/>
</dbReference>
<accession>O15786</accession>
<reference evidence="5" key="1">
    <citation type="submission" date="1997-10" db="EMBL/GenBank/DDBJ databases">
        <authorList>
            <person name="Temesvari L.A."/>
            <person name="Harris E.N."/>
            <person name="Cardelli J.A."/>
        </authorList>
    </citation>
    <scope>NUCLEOTIDE SEQUENCE</scope>
    <source>
        <strain evidence="5">HM-1:IMSS</strain>
    </source>
</reference>
<dbReference type="NCBIfam" id="TIGR00231">
    <property type="entry name" value="small_GTP"/>
    <property type="match status" value="1"/>
</dbReference>
<dbReference type="PRINTS" id="PR00449">
    <property type="entry name" value="RASTRNSFRMNG"/>
</dbReference>
<dbReference type="VEuPathDB" id="AmoebaDB:EHI8A_094320"/>
<dbReference type="SMART" id="SM00173">
    <property type="entry name" value="RAS"/>
    <property type="match status" value="1"/>
</dbReference>
<dbReference type="Gene3D" id="3.40.50.300">
    <property type="entry name" value="P-loop containing nucleotide triphosphate hydrolases"/>
    <property type="match status" value="1"/>
</dbReference>
<organism evidence="5">
    <name type="scientific">Entamoeba histolytica</name>
    <dbReference type="NCBI Taxonomy" id="5759"/>
    <lineage>
        <taxon>Eukaryota</taxon>
        <taxon>Amoebozoa</taxon>
        <taxon>Evosea</taxon>
        <taxon>Archamoebae</taxon>
        <taxon>Mastigamoebida</taxon>
        <taxon>Entamoebidae</taxon>
        <taxon>Entamoeba</taxon>
    </lineage>
</organism>
<dbReference type="PROSITE" id="PS51421">
    <property type="entry name" value="RAS"/>
    <property type="match status" value="1"/>
</dbReference>
<dbReference type="VEuPathDB" id="AmoebaDB:EHI5A_038630"/>
<dbReference type="InterPro" id="IPR050227">
    <property type="entry name" value="Rab"/>
</dbReference>
<dbReference type="GO" id="GO:0005525">
    <property type="term" value="F:GTP binding"/>
    <property type="evidence" value="ECO:0007669"/>
    <property type="project" value="UniProtKB-KW"/>
</dbReference>
<dbReference type="CDD" id="cd00154">
    <property type="entry name" value="Rab"/>
    <property type="match status" value="1"/>
</dbReference>
<dbReference type="InterPro" id="IPR005225">
    <property type="entry name" value="Small_GTP-bd"/>
</dbReference>
<dbReference type="InterPro" id="IPR027417">
    <property type="entry name" value="P-loop_NTPase"/>
</dbReference>
<dbReference type="EMBL" id="AF030184">
    <property type="protein sequence ID" value="AAB86482.1"/>
    <property type="molecule type" value="mRNA"/>
</dbReference>
<evidence type="ECO:0000256" key="1">
    <source>
        <dbReference type="ARBA" id="ARBA00010142"/>
    </source>
</evidence>
<protein>
    <submittedName>
        <fullName evidence="5">Rab-like GTP-binding protein</fullName>
    </submittedName>
</protein>
<evidence type="ECO:0000256" key="3">
    <source>
        <dbReference type="ARBA" id="ARBA00023134"/>
    </source>
</evidence>
<sequence>MIFINLFTSLVLKSTPATSNLLIGGNLTRLIGDVGVGKTALIQRFCFGTYTEDYDATIGIETCDKSVNLDGKMYQLQLWDTAGQEKYHSLVRLYFKDIKGVLLVFQIDRQESFDHCKDWLDLFYSSISSGFTPPVLLVGNKCDLIGSSTRVSKESVDRFVSENGLEYIETSSKENTNVQEAFSQLLRSIINLKPIFVDPGEEEVKITQQTEDTDGGCVC</sequence>
<dbReference type="InterPro" id="IPR001806">
    <property type="entry name" value="Small_GTPase"/>
</dbReference>
<dbReference type="Pfam" id="PF00071">
    <property type="entry name" value="Ras"/>
    <property type="match status" value="1"/>
</dbReference>
<evidence type="ECO:0000256" key="2">
    <source>
        <dbReference type="ARBA" id="ARBA00022741"/>
    </source>
</evidence>
<keyword evidence="3" id="KW-0342">GTP-binding</keyword>
<dbReference type="SMART" id="SM00175">
    <property type="entry name" value="RAB"/>
    <property type="match status" value="1"/>
</dbReference>
<keyword evidence="4" id="KW-0449">Lipoprotein</keyword>
<dbReference type="SMART" id="SM00174">
    <property type="entry name" value="RHO"/>
    <property type="match status" value="1"/>
</dbReference>